<sequence length="684" mass="78983">MTSEKLDNSGNGSLKVPGFNNIPIYHELELQKRFTNGICEWEQKSRLTAREIAMLRLMENITESEHWQTSLFDDTILDNWRPEALSSGFLMSPMAWEWCVSELRDKAKLFHQTGRIIVLNAGSAVCKSDSVLEPGLQKELQQSMSASYLLSTDSDPVKAQVRHRIDPSLYALVYGRSHVLTDGGRVEMENLWESWPKCRVAPAPIYPSVRNRNREIPHGGAYWRVQCWSNRFQWLPCEVEFCKSTGTDVRITSYINNLHPQNVSAYAAVEKLISAAIGAWNDILVVGGQGRWPMRLRTFDFEEENDEQPDWHKEIHAYTGRFPTKEKQQELCAKAKEYLALPEYDPECCVWLDETGNQSDLLAEMTPEKWEDTLALADVLLNKYGRLNYFHYPDPGISFSYEDWKTGNNTGKAVMDKVNLFDPEYPLPPDPDHQYYAVALEDQFRKAGLQVIVRESSIELTPEHPDYAGDDDYRIEGTLNEHIVAATSFYYDVENVTEARISFQQEAPMEELEYNFDKYVIIEKVWDFPGMRLFDKDKSPAALQVMGSVTTAQGRLLSWPNTLQYRREPFSIRDRSRHGHQRAITILLVDPNYRICSTRNVPSQQLEWWAEAAVQSACLYQKLPAELVRMVKDELEGWPMSQDEAETYKRESNAERSSVMENVYNGIESYKFIERSHELADYNE</sequence>
<dbReference type="InterPro" id="IPR025340">
    <property type="entry name" value="DUF4246"/>
</dbReference>
<dbReference type="OMA" id="RISYQQN"/>
<dbReference type="GeneID" id="28897155"/>
<keyword evidence="4" id="KW-1185">Reference proteome</keyword>
<proteinExistence type="predicted"/>
<dbReference type="InterPro" id="IPR049192">
    <property type="entry name" value="DUF4246_C"/>
</dbReference>
<dbReference type="OrthoDB" id="415532at2759"/>
<dbReference type="Proteomes" id="UP000076632">
    <property type="component" value="Unassembled WGS sequence"/>
</dbReference>
<organism evidence="3 4">
    <name type="scientific">Xylona heveae (strain CBS 132557 / TC161)</name>
    <dbReference type="NCBI Taxonomy" id="1328760"/>
    <lineage>
        <taxon>Eukaryota</taxon>
        <taxon>Fungi</taxon>
        <taxon>Dikarya</taxon>
        <taxon>Ascomycota</taxon>
        <taxon>Pezizomycotina</taxon>
        <taxon>Xylonomycetes</taxon>
        <taxon>Xylonales</taxon>
        <taxon>Xylonaceae</taxon>
        <taxon>Xylona</taxon>
    </lineage>
</organism>
<dbReference type="RefSeq" id="XP_018189498.1">
    <property type="nucleotide sequence ID" value="XM_018332018.1"/>
</dbReference>
<name>A0A165HUH9_XYLHT</name>
<reference evidence="3 4" key="1">
    <citation type="journal article" date="2016" name="Fungal Biol.">
        <title>The genome of Xylona heveae provides a window into fungal endophytism.</title>
        <authorList>
            <person name="Gazis R."/>
            <person name="Kuo A."/>
            <person name="Riley R."/>
            <person name="LaButti K."/>
            <person name="Lipzen A."/>
            <person name="Lin J."/>
            <person name="Amirebrahimi M."/>
            <person name="Hesse C.N."/>
            <person name="Spatafora J.W."/>
            <person name="Henrissat B."/>
            <person name="Hainaut M."/>
            <person name="Grigoriev I.V."/>
            <person name="Hibbett D.S."/>
        </authorList>
    </citation>
    <scope>NUCLEOTIDE SEQUENCE [LARGE SCALE GENOMIC DNA]</scope>
    <source>
        <strain evidence="3 4">TC161</strain>
    </source>
</reference>
<evidence type="ECO:0000259" key="1">
    <source>
        <dbReference type="Pfam" id="PF14033"/>
    </source>
</evidence>
<dbReference type="STRING" id="1328760.A0A165HUH9"/>
<dbReference type="InParanoid" id="A0A165HUH9"/>
<dbReference type="EMBL" id="KV407456">
    <property type="protein sequence ID" value="KZF23943.1"/>
    <property type="molecule type" value="Genomic_DNA"/>
</dbReference>
<dbReference type="PANTHER" id="PTHR33119">
    <property type="entry name" value="IFI3P"/>
    <property type="match status" value="1"/>
</dbReference>
<gene>
    <name evidence="3" type="ORF">L228DRAFT_244803</name>
</gene>
<evidence type="ECO:0000313" key="3">
    <source>
        <dbReference type="EMBL" id="KZF23943.1"/>
    </source>
</evidence>
<evidence type="ECO:0000313" key="4">
    <source>
        <dbReference type="Proteomes" id="UP000076632"/>
    </source>
</evidence>
<feature type="domain" description="DUF4246" evidence="2">
    <location>
        <begin position="16"/>
        <end position="83"/>
    </location>
</feature>
<feature type="domain" description="DUF4246" evidence="1">
    <location>
        <begin position="95"/>
        <end position="611"/>
    </location>
</feature>
<accession>A0A165HUH9</accession>
<evidence type="ECO:0000259" key="2">
    <source>
        <dbReference type="Pfam" id="PF21666"/>
    </source>
</evidence>
<protein>
    <submittedName>
        <fullName evidence="3">Uncharacterized protein</fullName>
    </submittedName>
</protein>
<dbReference type="PANTHER" id="PTHR33119:SF1">
    <property type="entry name" value="FE2OG DIOXYGENASE DOMAIN-CONTAINING PROTEIN"/>
    <property type="match status" value="1"/>
</dbReference>
<dbReference type="InterPro" id="IPR049207">
    <property type="entry name" value="DUF4246_N"/>
</dbReference>
<dbReference type="AlphaFoldDB" id="A0A165HUH9"/>
<dbReference type="Pfam" id="PF21666">
    <property type="entry name" value="DUF4246_N"/>
    <property type="match status" value="1"/>
</dbReference>
<dbReference type="Pfam" id="PF14033">
    <property type="entry name" value="DUF4246"/>
    <property type="match status" value="1"/>
</dbReference>